<evidence type="ECO:0000313" key="5">
    <source>
        <dbReference type="Proteomes" id="UP000230228"/>
    </source>
</evidence>
<evidence type="ECO:0000256" key="3">
    <source>
        <dbReference type="SAM" id="SignalP"/>
    </source>
</evidence>
<dbReference type="Proteomes" id="UP000230228">
    <property type="component" value="Unassembled WGS sequence"/>
</dbReference>
<dbReference type="SUPFAM" id="SSF58113">
    <property type="entry name" value="Apolipoprotein A-I"/>
    <property type="match status" value="1"/>
</dbReference>
<comment type="caution">
    <text evidence="4">The sequence shown here is derived from an EMBL/GenBank/DDBJ whole genome shotgun (WGS) entry which is preliminary data.</text>
</comment>
<feature type="coiled-coil region" evidence="1">
    <location>
        <begin position="49"/>
        <end position="98"/>
    </location>
</feature>
<evidence type="ECO:0008006" key="6">
    <source>
        <dbReference type="Google" id="ProtNLM"/>
    </source>
</evidence>
<feature type="signal peptide" evidence="3">
    <location>
        <begin position="1"/>
        <end position="29"/>
    </location>
</feature>
<feature type="region of interest" description="Disordered" evidence="2">
    <location>
        <begin position="237"/>
        <end position="257"/>
    </location>
</feature>
<gene>
    <name evidence="4" type="ORF">CO056_02430</name>
</gene>
<name>A0A2M8EQL2_9BACT</name>
<feature type="compositionally biased region" description="Polar residues" evidence="2">
    <location>
        <begin position="247"/>
        <end position="257"/>
    </location>
</feature>
<keyword evidence="1" id="KW-0175">Coiled coil</keyword>
<reference evidence="5" key="1">
    <citation type="submission" date="2017-09" db="EMBL/GenBank/DDBJ databases">
        <title>Depth-based differentiation of microbial function through sediment-hosted aquifers and enrichment of novel symbionts in the deep terrestrial subsurface.</title>
        <authorList>
            <person name="Probst A.J."/>
            <person name="Ladd B."/>
            <person name="Jarett J.K."/>
            <person name="Geller-Mcgrath D.E."/>
            <person name="Sieber C.M.K."/>
            <person name="Emerson J.B."/>
            <person name="Anantharaman K."/>
            <person name="Thomas B.C."/>
            <person name="Malmstrom R."/>
            <person name="Stieglmeier M."/>
            <person name="Klingl A."/>
            <person name="Woyke T."/>
            <person name="Ryan C.M."/>
            <person name="Banfield J.F."/>
        </authorList>
    </citation>
    <scope>NUCLEOTIDE SEQUENCE [LARGE SCALE GENOMIC DNA]</scope>
</reference>
<dbReference type="AlphaFoldDB" id="A0A2M8EQL2"/>
<sequence>MQKMKNIGKYAGVVCAIAALFLSISFVFAENAASTSKISDLNDRKQKFMQEANQRAASTTEKLKNIREEAQKRIEQKREEAQQKIAKIKDEKKKKQAEQIEKQFAHINQVWTDHFTKLLNHYDAVLQKIKTRTDKAAANGRDVSAVKTAIQNAETKIAAARTAVATQAGKIYTIDATAITSGVASSTTATGQNQIMKNFRAQFKAMREQLMKDLFALRDGAIKDAKTAVKNALQALSKVPKVDEEPTATSTPTGEND</sequence>
<proteinExistence type="predicted"/>
<accession>A0A2M8EQL2</accession>
<dbReference type="EMBL" id="PFSH01000034">
    <property type="protein sequence ID" value="PJC25026.1"/>
    <property type="molecule type" value="Genomic_DNA"/>
</dbReference>
<keyword evidence="3" id="KW-0732">Signal</keyword>
<protein>
    <recommendedName>
        <fullName evidence="6">DUF5667 domain-containing protein</fullName>
    </recommendedName>
</protein>
<evidence type="ECO:0000256" key="1">
    <source>
        <dbReference type="SAM" id="Coils"/>
    </source>
</evidence>
<evidence type="ECO:0000313" key="4">
    <source>
        <dbReference type="EMBL" id="PJC25026.1"/>
    </source>
</evidence>
<evidence type="ECO:0000256" key="2">
    <source>
        <dbReference type="SAM" id="MobiDB-lite"/>
    </source>
</evidence>
<feature type="chain" id="PRO_5015006150" description="DUF5667 domain-containing protein" evidence="3">
    <location>
        <begin position="30"/>
        <end position="257"/>
    </location>
</feature>
<organism evidence="4 5">
    <name type="scientific">Candidatus Tagabacteria bacterium CG_4_9_14_0_2_um_filter_41_11</name>
    <dbReference type="NCBI Taxonomy" id="1975019"/>
    <lineage>
        <taxon>Bacteria</taxon>
        <taxon>Candidatus Tagaibacteriota</taxon>
    </lineage>
</organism>